<comment type="caution">
    <text evidence="11">The sequence shown here is derived from an EMBL/GenBank/DDBJ whole genome shotgun (WGS) entry which is preliminary data.</text>
</comment>
<evidence type="ECO:0000256" key="4">
    <source>
        <dbReference type="ARBA" id="ARBA00022723"/>
    </source>
</evidence>
<sequence length="558" mass="63493">MAIPQIKNNQDLADFIGVKKGVVAYYAYYLDSAKAYTSFTIKKRSGGDRTIDAPVRGLKQLQRTILNKLSPEAAFRHCVYGYVPGRDILQNSAIHVRQRWVLRVDIKNFFPSITTLRVSGMFRSPPFDMEPKAARALALICTKDGLLPQGSPLSPWITNVICKGLDYNLKRLASKHKCYYSRYADDLFFSTSNGLFPTALARKSDTESNVIIGEELKSEILSAGFLPNEEKTSLKPISQRQVVTGIVVNSRTNVPREYIRNLRAALYSWDKFGLEAAEEHWRNKVDLKNRVGEQPRFRWVVRGQINFVKHVKGEADPVYLSLAKKLKKLDEKFTFDPKVSALSVTEEVQIFVEGITDKKHIEKAFRNAQGQELYLDLNLTFPNQREYGSSNLKSLCETLSANAQRCLTICIFDRDEQPYVKSMGGSSGDYMDHNNNVFSLIIPRPEFRVEPDICIEHLYKDSDLFKHDLAGRRLYSKSEFDKHSCHCEDPNIFIRTPPKSLICDSGVINISTKASVALSKFDFATNIYDGVPPFDSISFEGFLPLFTKIQQIKNLFRK</sequence>
<keyword evidence="3" id="KW-0548">Nucleotidyltransferase</keyword>
<dbReference type="PANTHER" id="PTHR34047:SF7">
    <property type="entry name" value="RNA-DIRECTED DNA POLYMERASE"/>
    <property type="match status" value="1"/>
</dbReference>
<dbReference type="RefSeq" id="WP_053481261.1">
    <property type="nucleotide sequence ID" value="NZ_JTHM01000099.1"/>
</dbReference>
<dbReference type="PROSITE" id="PS50878">
    <property type="entry name" value="RT_POL"/>
    <property type="match status" value="1"/>
</dbReference>
<dbReference type="Pfam" id="PF00078">
    <property type="entry name" value="RVT_1"/>
    <property type="match status" value="1"/>
</dbReference>
<dbReference type="CDD" id="cd03487">
    <property type="entry name" value="RT_Bac_retron_II"/>
    <property type="match status" value="1"/>
</dbReference>
<dbReference type="SUPFAM" id="SSF56672">
    <property type="entry name" value="DNA/RNA polymerases"/>
    <property type="match status" value="1"/>
</dbReference>
<dbReference type="InterPro" id="IPR043502">
    <property type="entry name" value="DNA/RNA_pol_sf"/>
</dbReference>
<dbReference type="Proteomes" id="UP000037201">
    <property type="component" value="Unassembled WGS sequence"/>
</dbReference>
<keyword evidence="5" id="KW-0460">Magnesium</keyword>
<keyword evidence="4" id="KW-0479">Metal-binding</keyword>
<evidence type="ECO:0000256" key="2">
    <source>
        <dbReference type="ARBA" id="ARBA00022679"/>
    </source>
</evidence>
<dbReference type="InterPro" id="IPR051083">
    <property type="entry name" value="GrpII_Intron_Splice-Mob/Def"/>
</dbReference>
<evidence type="ECO:0000313" key="12">
    <source>
        <dbReference type="Proteomes" id="UP000037201"/>
    </source>
</evidence>
<reference evidence="11 12" key="1">
    <citation type="submission" date="2014-12" db="EMBL/GenBank/DDBJ databases">
        <authorList>
            <person name="Baeyen S."/>
        </authorList>
    </citation>
    <scope>NUCLEOTIDE SEQUENCE [LARGE SCALE GENOMIC DNA]</scope>
    <source>
        <strain evidence="11 12">LMG 28496</strain>
    </source>
</reference>
<organism evidence="11 12">
    <name type="scientific">Pseudomonas coronafaciens pv. porri</name>
    <dbReference type="NCBI Taxonomy" id="83964"/>
    <lineage>
        <taxon>Bacteria</taxon>
        <taxon>Pseudomonadati</taxon>
        <taxon>Pseudomonadota</taxon>
        <taxon>Gammaproteobacteria</taxon>
        <taxon>Pseudomonadales</taxon>
        <taxon>Pseudomonadaceae</taxon>
        <taxon>Pseudomonas</taxon>
        <taxon>Pseudomonas coronafaciens</taxon>
    </lineage>
</organism>
<reference evidence="11 12" key="2">
    <citation type="submission" date="2015-09" db="EMBL/GenBank/DDBJ databases">
        <title>Genome analysis of Pseudomonas syringae pv. porri LMG.</title>
        <authorList>
            <person name="Rombouts S."/>
        </authorList>
    </citation>
    <scope>NUCLEOTIDE SEQUENCE [LARGE SCALE GENOMIC DNA]</scope>
    <source>
        <strain evidence="11 12">LMG 28496</strain>
    </source>
</reference>
<evidence type="ECO:0000313" key="11">
    <source>
        <dbReference type="EMBL" id="KOP60905.1"/>
    </source>
</evidence>
<evidence type="ECO:0000256" key="5">
    <source>
        <dbReference type="ARBA" id="ARBA00022842"/>
    </source>
</evidence>
<evidence type="ECO:0000256" key="8">
    <source>
        <dbReference type="ARBA" id="ARBA00034120"/>
    </source>
</evidence>
<comment type="similarity">
    <text evidence="8">Belongs to the bacterial reverse transcriptase family.</text>
</comment>
<keyword evidence="12" id="KW-1185">Reference proteome</keyword>
<dbReference type="EC" id="2.7.7.49" evidence="1"/>
<keyword evidence="2" id="KW-0808">Transferase</keyword>
<evidence type="ECO:0000256" key="9">
    <source>
        <dbReference type="ARBA" id="ARBA00048173"/>
    </source>
</evidence>
<evidence type="ECO:0000256" key="3">
    <source>
        <dbReference type="ARBA" id="ARBA00022695"/>
    </source>
</evidence>
<keyword evidence="6" id="KW-0695">RNA-directed DNA polymerase</keyword>
<evidence type="ECO:0000256" key="6">
    <source>
        <dbReference type="ARBA" id="ARBA00022918"/>
    </source>
</evidence>
<keyword evidence="7" id="KW-0051">Antiviral defense</keyword>
<dbReference type="EMBL" id="JUEU01000030">
    <property type="protein sequence ID" value="KOP60905.1"/>
    <property type="molecule type" value="Genomic_DNA"/>
</dbReference>
<name>A0ABR5JTN1_9PSED</name>
<proteinExistence type="inferred from homology"/>
<dbReference type="InterPro" id="IPR000123">
    <property type="entry name" value="Reverse_transcriptase_msDNA"/>
</dbReference>
<evidence type="ECO:0000259" key="10">
    <source>
        <dbReference type="PROSITE" id="PS50878"/>
    </source>
</evidence>
<gene>
    <name evidence="11" type="ORF">OX90_03565</name>
</gene>
<dbReference type="InterPro" id="IPR000477">
    <property type="entry name" value="RT_dom"/>
</dbReference>
<comment type="catalytic activity">
    <reaction evidence="9">
        <text>DNA(n) + a 2'-deoxyribonucleoside 5'-triphosphate = DNA(n+1) + diphosphate</text>
        <dbReference type="Rhea" id="RHEA:22508"/>
        <dbReference type="Rhea" id="RHEA-COMP:17339"/>
        <dbReference type="Rhea" id="RHEA-COMP:17340"/>
        <dbReference type="ChEBI" id="CHEBI:33019"/>
        <dbReference type="ChEBI" id="CHEBI:61560"/>
        <dbReference type="ChEBI" id="CHEBI:173112"/>
        <dbReference type="EC" id="2.7.7.49"/>
    </reaction>
</comment>
<dbReference type="PANTHER" id="PTHR34047">
    <property type="entry name" value="NUCLEAR INTRON MATURASE 1, MITOCHONDRIAL-RELATED"/>
    <property type="match status" value="1"/>
</dbReference>
<protein>
    <recommendedName>
        <fullName evidence="1">RNA-directed DNA polymerase</fullName>
        <ecNumber evidence="1">2.7.7.49</ecNumber>
    </recommendedName>
</protein>
<evidence type="ECO:0000256" key="1">
    <source>
        <dbReference type="ARBA" id="ARBA00012493"/>
    </source>
</evidence>
<evidence type="ECO:0000256" key="7">
    <source>
        <dbReference type="ARBA" id="ARBA00023118"/>
    </source>
</evidence>
<accession>A0ABR5JTN1</accession>
<feature type="domain" description="Reverse transcriptase" evidence="10">
    <location>
        <begin position="22"/>
        <end position="248"/>
    </location>
</feature>
<dbReference type="PRINTS" id="PR00866">
    <property type="entry name" value="RNADNAPOLMS"/>
</dbReference>